<proteinExistence type="predicted"/>
<name>A0A7X0RTC5_9BACL</name>
<comment type="caution">
    <text evidence="2">The sequence shown here is derived from an EMBL/GenBank/DDBJ whole genome shotgun (WGS) entry which is preliminary data.</text>
</comment>
<evidence type="ECO:0000313" key="3">
    <source>
        <dbReference type="Proteomes" id="UP000547209"/>
    </source>
</evidence>
<feature type="transmembrane region" description="Helical" evidence="1">
    <location>
        <begin position="20"/>
        <end position="40"/>
    </location>
</feature>
<feature type="transmembrane region" description="Helical" evidence="1">
    <location>
        <begin position="52"/>
        <end position="71"/>
    </location>
</feature>
<organism evidence="2 3">
    <name type="scientific">Cohnella nanjingensis</name>
    <dbReference type="NCBI Taxonomy" id="1387779"/>
    <lineage>
        <taxon>Bacteria</taxon>
        <taxon>Bacillati</taxon>
        <taxon>Bacillota</taxon>
        <taxon>Bacilli</taxon>
        <taxon>Bacillales</taxon>
        <taxon>Paenibacillaceae</taxon>
        <taxon>Cohnella</taxon>
    </lineage>
</organism>
<keyword evidence="1" id="KW-1133">Transmembrane helix</keyword>
<evidence type="ECO:0000256" key="1">
    <source>
        <dbReference type="SAM" id="Phobius"/>
    </source>
</evidence>
<accession>A0A7X0RTC5</accession>
<dbReference type="AlphaFoldDB" id="A0A7X0RTC5"/>
<gene>
    <name evidence="2" type="ORF">H7C19_15225</name>
</gene>
<dbReference type="EMBL" id="JACJVP010000024">
    <property type="protein sequence ID" value="MBB6672030.1"/>
    <property type="molecule type" value="Genomic_DNA"/>
</dbReference>
<keyword evidence="1" id="KW-0812">Transmembrane</keyword>
<keyword evidence="1" id="KW-0472">Membrane</keyword>
<sequence>MKEQLRKAINNRVRTWMGWQLFLVILYPLSILQMILFWTRFSRHEHLKGKKVFIVALHFYGLTFFCAFGFLSRVFSSDPDDQAAVGSYVIIAIFVVAIGLILQGISKFVNNRKIELLGWYYQVAMNNAFTNVNQIAAYASRPVASVKLALKFMNEYGLLPVLVNEATGELLYDMRYRQGESTMEAWDGAEAAAGAETPVDSGPIAVDSGPITVECTGCGSKAQIYRNKAATCEYCSTPLN</sequence>
<dbReference type="Proteomes" id="UP000547209">
    <property type="component" value="Unassembled WGS sequence"/>
</dbReference>
<feature type="transmembrane region" description="Helical" evidence="1">
    <location>
        <begin position="83"/>
        <end position="102"/>
    </location>
</feature>
<evidence type="ECO:0000313" key="2">
    <source>
        <dbReference type="EMBL" id="MBB6672030.1"/>
    </source>
</evidence>
<reference evidence="2 3" key="1">
    <citation type="submission" date="2020-08" db="EMBL/GenBank/DDBJ databases">
        <title>Cohnella phylogeny.</title>
        <authorList>
            <person name="Dunlap C."/>
        </authorList>
    </citation>
    <scope>NUCLEOTIDE SEQUENCE [LARGE SCALE GENOMIC DNA]</scope>
    <source>
        <strain evidence="2 3">DSM 28246</strain>
    </source>
</reference>
<dbReference type="RefSeq" id="WP_185143499.1">
    <property type="nucleotide sequence ID" value="NZ_JACJVP010000024.1"/>
</dbReference>
<protein>
    <submittedName>
        <fullName evidence="2">Uncharacterized protein</fullName>
    </submittedName>
</protein>
<keyword evidence="3" id="KW-1185">Reference proteome</keyword>